<reference evidence="1" key="3">
    <citation type="submission" date="2017-10" db="EMBL/GenBank/DDBJ databases">
        <title>Bioaugmenting a lab-scale membrane bioreactor with Sphingobium fuliginis OMI to degrade 4-tert-butylphenol.</title>
        <authorList>
            <person name="Takada K."/>
            <person name="Shiba T."/>
            <person name="Soda S."/>
            <person name="Inoue D."/>
            <person name="Miyake M."/>
            <person name="Eguchi M."/>
            <person name="Ike M."/>
        </authorList>
    </citation>
    <scope>NUCLEOTIDE SEQUENCE</scope>
    <source>
        <strain evidence="1">OMI</strain>
    </source>
</reference>
<reference evidence="2" key="6">
    <citation type="journal article" date="2021" name="Microbiol. Resour. Announc.">
        <title>Complete Genome Sequence of Sphingobium barthaii KK22, a High-Molecular-Weight Polycyclic Aromatic Hydrocarbon-Degrading Soil Bacterium.</title>
        <authorList>
            <person name="Mori J.F."/>
            <person name="Kanaly R.A."/>
        </authorList>
    </citation>
    <scope>NUCLEOTIDE SEQUENCE</scope>
    <source>
        <strain evidence="2">KK22</strain>
    </source>
</reference>
<name>A0A292ZD10_SPHSA</name>
<evidence type="ECO:0000313" key="4">
    <source>
        <dbReference type="Proteomes" id="UP000593663"/>
    </source>
</evidence>
<reference evidence="1" key="4">
    <citation type="submission" date="2017-10" db="EMBL/GenBank/DDBJ databases">
        <authorList>
            <person name="Banno H."/>
            <person name="Chua N.-H."/>
        </authorList>
    </citation>
    <scope>NUCLEOTIDE SEQUENCE</scope>
    <source>
        <strain evidence="1">OMI</strain>
    </source>
</reference>
<accession>A0A292ZD10</accession>
<dbReference type="Proteomes" id="UP000221538">
    <property type="component" value="Unassembled WGS sequence"/>
</dbReference>
<gene>
    <name evidence="2" type="ORF">H5V43_08790</name>
    <name evidence="1" type="ORF">SFOMI_1259</name>
</gene>
<dbReference type="EMBL" id="CP060035">
    <property type="protein sequence ID" value="QOT70272.1"/>
    <property type="molecule type" value="Genomic_DNA"/>
</dbReference>
<dbReference type="AlphaFoldDB" id="A0A292ZD10"/>
<organism evidence="1 3">
    <name type="scientific">Sphingobium fuliginis (strain ATCC 27551)</name>
    <dbReference type="NCBI Taxonomy" id="336203"/>
    <lineage>
        <taxon>Bacteria</taxon>
        <taxon>Pseudomonadati</taxon>
        <taxon>Pseudomonadota</taxon>
        <taxon>Alphaproteobacteria</taxon>
        <taxon>Sphingomonadales</taxon>
        <taxon>Sphingomonadaceae</taxon>
        <taxon>Sphingobium</taxon>
    </lineage>
</organism>
<evidence type="ECO:0000313" key="3">
    <source>
        <dbReference type="Proteomes" id="UP000221538"/>
    </source>
</evidence>
<evidence type="ECO:0000313" key="1">
    <source>
        <dbReference type="EMBL" id="GAY20729.1"/>
    </source>
</evidence>
<sequence>MLPYGNSVRTIGPGDKIDHVTLLSIRVREGAWNVSRWFAPICERGLQATEARLLKMAQSRDPAQYPEFRGYGFENIAFVEYMCFFTIILDAPGYGFHDGKDTDPIWFVEKKENSSLPPPPAPVAPNRSFYDLEMTDIGGYPALRCRNYMCNGYTGEPLKEGEEQGFIFNLYIRGRYEHGGDSGVVLAIDPDGVSKGPRK</sequence>
<dbReference type="Proteomes" id="UP000593663">
    <property type="component" value="Chromosome 1"/>
</dbReference>
<dbReference type="RefSeq" id="WP_025547563.1">
    <property type="nucleotide sequence ID" value="NZ_BATN01000012.1"/>
</dbReference>
<protein>
    <submittedName>
        <fullName evidence="1">Uncharacterized protein</fullName>
    </submittedName>
</protein>
<reference evidence="1 3" key="2">
    <citation type="journal article" date="2013" name="Environ. Sci. Technol.">
        <title>The 4-tert-butylphenol-utilizing bacterium Sphingobium fuliginis OMI can degrade bisphenols via phenolic ring hydroxylation and meta-cleavage pathway.</title>
        <authorList>
            <person name="Ogata Y."/>
            <person name="Goda S."/>
            <person name="Toyama T."/>
            <person name="Sei K."/>
            <person name="Ike M."/>
        </authorList>
    </citation>
    <scope>NUCLEOTIDE SEQUENCE [LARGE SCALE GENOMIC DNA]</scope>
    <source>
        <strain evidence="1 3">OMI</strain>
    </source>
</reference>
<proteinExistence type="predicted"/>
<dbReference type="KEGG" id="sbar:H5V43_08790"/>
<dbReference type="EMBL" id="BEWI01000031">
    <property type="protein sequence ID" value="GAY20729.1"/>
    <property type="molecule type" value="Genomic_DNA"/>
</dbReference>
<evidence type="ECO:0000313" key="2">
    <source>
        <dbReference type="EMBL" id="QOT70272.1"/>
    </source>
</evidence>
<reference evidence="1 3" key="1">
    <citation type="journal article" date="2013" name="Biodegradation">
        <title>Occurrence of 4-tert-butylphenol (4-t-BP) biodegradation in an aquatic sample caused by the presence of Spirodela polyrrhiza and isolation of a 4-t-BP-utilizing bacterium.</title>
        <authorList>
            <person name="Ogata Y."/>
            <person name="Toyama T."/>
            <person name="Yu N."/>
            <person name="Wang X."/>
            <person name="Sei K."/>
            <person name="Ike M."/>
        </authorList>
    </citation>
    <scope>NUCLEOTIDE SEQUENCE [LARGE SCALE GENOMIC DNA]</scope>
    <source>
        <strain evidence="1 3">OMI</strain>
    </source>
</reference>
<reference evidence="4" key="5">
    <citation type="submission" date="2020-08" db="EMBL/GenBank/DDBJ databases">
        <title>Complete genome sequence of Sphingobium barthaii strain KK22, a high-molecular-weight polycyclic aromatic hydrocarbon-degrading soil bacterium.</title>
        <authorList>
            <person name="Mori J.F."/>
            <person name="Kanaly R.A."/>
        </authorList>
    </citation>
    <scope>NUCLEOTIDE SEQUENCE [LARGE SCALE GENOMIC DNA]</scope>
    <source>
        <strain evidence="4">KK22</strain>
    </source>
</reference>